<protein>
    <submittedName>
        <fullName evidence="6">DNA helicase-2 / ATP-dependent DNA helicase PcrA</fullName>
    </submittedName>
</protein>
<evidence type="ECO:0000256" key="1">
    <source>
        <dbReference type="ARBA" id="ARBA00022741"/>
    </source>
</evidence>
<dbReference type="InterPro" id="IPR027417">
    <property type="entry name" value="P-loop_NTPase"/>
</dbReference>
<dbReference type="PANTHER" id="PTHR11070">
    <property type="entry name" value="UVRD / RECB / PCRA DNA HELICASE FAMILY MEMBER"/>
    <property type="match status" value="1"/>
</dbReference>
<dbReference type="RefSeq" id="WP_091219482.1">
    <property type="nucleotide sequence ID" value="NZ_FOCL01000014.1"/>
</dbReference>
<evidence type="ECO:0000256" key="2">
    <source>
        <dbReference type="ARBA" id="ARBA00022801"/>
    </source>
</evidence>
<dbReference type="GO" id="GO:0005829">
    <property type="term" value="C:cytosol"/>
    <property type="evidence" value="ECO:0007669"/>
    <property type="project" value="TreeGrafter"/>
</dbReference>
<keyword evidence="1" id="KW-0547">Nucleotide-binding</keyword>
<dbReference type="PANTHER" id="PTHR11070:SF3">
    <property type="entry name" value="DNA 3'-5' HELICASE"/>
    <property type="match status" value="1"/>
</dbReference>
<dbReference type="InterPro" id="IPR000212">
    <property type="entry name" value="DNA_helicase_UvrD/REP"/>
</dbReference>
<dbReference type="GO" id="GO:0043138">
    <property type="term" value="F:3'-5' DNA helicase activity"/>
    <property type="evidence" value="ECO:0007669"/>
    <property type="project" value="TreeGrafter"/>
</dbReference>
<dbReference type="SUPFAM" id="SSF52540">
    <property type="entry name" value="P-loop containing nucleoside triphosphate hydrolases"/>
    <property type="match status" value="1"/>
</dbReference>
<gene>
    <name evidence="6" type="ORF">SAMN05192574_11436</name>
</gene>
<evidence type="ECO:0000259" key="5">
    <source>
        <dbReference type="Pfam" id="PF13361"/>
    </source>
</evidence>
<dbReference type="GO" id="GO:0000725">
    <property type="term" value="P:recombinational repair"/>
    <property type="evidence" value="ECO:0007669"/>
    <property type="project" value="TreeGrafter"/>
</dbReference>
<dbReference type="InterPro" id="IPR014017">
    <property type="entry name" value="DNA_helicase_UvrD-like_C"/>
</dbReference>
<evidence type="ECO:0000256" key="3">
    <source>
        <dbReference type="ARBA" id="ARBA00022806"/>
    </source>
</evidence>
<dbReference type="Gene3D" id="3.40.50.300">
    <property type="entry name" value="P-loop containing nucleotide triphosphate hydrolases"/>
    <property type="match status" value="2"/>
</dbReference>
<keyword evidence="7" id="KW-1185">Reference proteome</keyword>
<dbReference type="GO" id="GO:0003677">
    <property type="term" value="F:DNA binding"/>
    <property type="evidence" value="ECO:0007669"/>
    <property type="project" value="InterPro"/>
</dbReference>
<reference evidence="7" key="1">
    <citation type="submission" date="2016-10" db="EMBL/GenBank/DDBJ databases">
        <authorList>
            <person name="Varghese N."/>
            <person name="Submissions S."/>
        </authorList>
    </citation>
    <scope>NUCLEOTIDE SEQUENCE [LARGE SCALE GENOMIC DNA]</scope>
    <source>
        <strain evidence="7">Gh-48</strain>
    </source>
</reference>
<dbReference type="GO" id="GO:0016787">
    <property type="term" value="F:hydrolase activity"/>
    <property type="evidence" value="ECO:0007669"/>
    <property type="project" value="UniProtKB-KW"/>
</dbReference>
<dbReference type="EMBL" id="FOCL01000014">
    <property type="protein sequence ID" value="SEO84150.1"/>
    <property type="molecule type" value="Genomic_DNA"/>
</dbReference>
<keyword evidence="4" id="KW-0067">ATP-binding</keyword>
<feature type="domain" description="UvrD-like helicase C-terminal" evidence="5">
    <location>
        <begin position="430"/>
        <end position="583"/>
    </location>
</feature>
<evidence type="ECO:0000313" key="7">
    <source>
        <dbReference type="Proteomes" id="UP000198942"/>
    </source>
</evidence>
<name>A0A1H8SZF6_9SPHI</name>
<accession>A0A1H8SZF6</accession>
<dbReference type="Pfam" id="PF13361">
    <property type="entry name" value="UvrD_C"/>
    <property type="match status" value="1"/>
</dbReference>
<dbReference type="OrthoDB" id="1100019at2"/>
<proteinExistence type="predicted"/>
<evidence type="ECO:0000256" key="4">
    <source>
        <dbReference type="ARBA" id="ARBA00022840"/>
    </source>
</evidence>
<keyword evidence="3 6" id="KW-0347">Helicase</keyword>
<evidence type="ECO:0000313" key="6">
    <source>
        <dbReference type="EMBL" id="SEO84150.1"/>
    </source>
</evidence>
<dbReference type="GO" id="GO:0005524">
    <property type="term" value="F:ATP binding"/>
    <property type="evidence" value="ECO:0007669"/>
    <property type="project" value="UniProtKB-KW"/>
</dbReference>
<dbReference type="Proteomes" id="UP000198942">
    <property type="component" value="Unassembled WGS sequence"/>
</dbReference>
<dbReference type="AlphaFoldDB" id="A0A1H8SZF6"/>
<dbReference type="Pfam" id="PF13245">
    <property type="entry name" value="AAA_19"/>
    <property type="match status" value="1"/>
</dbReference>
<keyword evidence="2" id="KW-0378">Hydrolase</keyword>
<dbReference type="STRING" id="551995.SAMN05192574_11436"/>
<organism evidence="6 7">
    <name type="scientific">Mucilaginibacter gossypiicola</name>
    <dbReference type="NCBI Taxonomy" id="551995"/>
    <lineage>
        <taxon>Bacteria</taxon>
        <taxon>Pseudomonadati</taxon>
        <taxon>Bacteroidota</taxon>
        <taxon>Sphingobacteriia</taxon>
        <taxon>Sphingobacteriales</taxon>
        <taxon>Sphingobacteriaceae</taxon>
        <taxon>Mucilaginibacter</taxon>
    </lineage>
</organism>
<sequence>MSAFEKIVELIGTRQSFVLEAGAGSGKTFTLIQTLNHVLTAYSSSLRYNNQLIACITYTNVAKNEILDRLENNPNVSVLTIHEFLWANIKNFQKQLLIALDELNTNMHASKPDKFVPDLLTRGIVQEVTYDDSGFRDFENGSLHHDDVITLAAALFKKYEVLKKIIVSKYPYIFIDEYQDTAIDTVDALVNGLLHNNSENLLLGFFGDSYQTIYEGVGSLDSYVNAGKLQLVNKEENYRSSVQVVSVLNKIRSNITQIVPDNRKHINGSVSFINCDNYPARGRMRITEYEQSLVPQKNANYNRVIAHLINQGWSFGEKSPDKILIIANRRVAERSHFGNLYNLAATRYGERANEVLMKREHPLVRFFLGSVDKKTSKERKSGIEHLIKFWQEQSYNDVISFLNSYGVLSPNDTNPSSFVLRKHSDKIFLNEKMEQLLRIRESATVKEIFDFIIANNILKKSESLENYLKKIANPVDEFLSEEDRDRQIRDITFFNGVMQLSYEEVASLFKHTQNQTVFSTKHGTKGDEFRNVLVVIDDTSWKQKYNFEKFVTNSDTDESRLLRTKNLFYVSCSRAKENLVVLALSKFEDEAMAVINSWFEVNNVRSVADI</sequence>